<feature type="compositionally biased region" description="Basic and acidic residues" evidence="2">
    <location>
        <begin position="31"/>
        <end position="65"/>
    </location>
</feature>
<feature type="region of interest" description="Disordered" evidence="2">
    <location>
        <begin position="1"/>
        <end position="72"/>
    </location>
</feature>
<evidence type="ECO:0000313" key="3">
    <source>
        <dbReference type="EMBL" id="GHC73862.1"/>
    </source>
</evidence>
<comment type="caution">
    <text evidence="3">The sequence shown here is derived from an EMBL/GenBank/DDBJ whole genome shotgun (WGS) entry which is preliminary data.</text>
</comment>
<dbReference type="Proteomes" id="UP000641137">
    <property type="component" value="Unassembled WGS sequence"/>
</dbReference>
<accession>A0A8J3GHR8</accession>
<organism evidence="3 4">
    <name type="scientific">Limoniibacter endophyticus</name>
    <dbReference type="NCBI Taxonomy" id="1565040"/>
    <lineage>
        <taxon>Bacteria</taxon>
        <taxon>Pseudomonadati</taxon>
        <taxon>Pseudomonadota</taxon>
        <taxon>Alphaproteobacteria</taxon>
        <taxon>Hyphomicrobiales</taxon>
        <taxon>Bartonellaceae</taxon>
        <taxon>Limoniibacter</taxon>
    </lineage>
</organism>
<evidence type="ECO:0008006" key="5">
    <source>
        <dbReference type="Google" id="ProtNLM"/>
    </source>
</evidence>
<feature type="compositionally biased region" description="Basic and acidic residues" evidence="2">
    <location>
        <begin position="1"/>
        <end position="19"/>
    </location>
</feature>
<dbReference type="RefSeq" id="WP_244636718.1">
    <property type="nucleotide sequence ID" value="NZ_BMZO01000007.1"/>
</dbReference>
<gene>
    <name evidence="3" type="ORF">GCM10010136_22370</name>
</gene>
<comment type="similarity">
    <text evidence="1">Belongs to the SDHAF4 family.</text>
</comment>
<evidence type="ECO:0000256" key="2">
    <source>
        <dbReference type="SAM" id="MobiDB-lite"/>
    </source>
</evidence>
<evidence type="ECO:0000313" key="4">
    <source>
        <dbReference type="Proteomes" id="UP000641137"/>
    </source>
</evidence>
<evidence type="ECO:0000256" key="1">
    <source>
        <dbReference type="ARBA" id="ARBA00005701"/>
    </source>
</evidence>
<protein>
    <recommendedName>
        <fullName evidence="5">DUF1674 domain-containing protein</fullName>
    </recommendedName>
</protein>
<dbReference type="Pfam" id="PF07896">
    <property type="entry name" value="DUF1674"/>
    <property type="match status" value="1"/>
</dbReference>
<keyword evidence="4" id="KW-1185">Reference proteome</keyword>
<dbReference type="AlphaFoldDB" id="A0A8J3GHR8"/>
<proteinExistence type="inferred from homology"/>
<dbReference type="EMBL" id="BMZO01000007">
    <property type="protein sequence ID" value="GHC73862.1"/>
    <property type="molecule type" value="Genomic_DNA"/>
</dbReference>
<sequence length="72" mass="8207">MSEEKRNNEQMDRKLERLPSDAAQRALAEAQARRAQYDDAAEGRPRELGGRKEGKEPARYGDWEVKGIASDF</sequence>
<reference evidence="3" key="2">
    <citation type="submission" date="2020-09" db="EMBL/GenBank/DDBJ databases">
        <authorList>
            <person name="Sun Q."/>
            <person name="Kim S."/>
        </authorList>
    </citation>
    <scope>NUCLEOTIDE SEQUENCE</scope>
    <source>
        <strain evidence="3">KCTC 42097</strain>
    </source>
</reference>
<dbReference type="InterPro" id="IPR012875">
    <property type="entry name" value="SDHF4"/>
</dbReference>
<name>A0A8J3GHR8_9HYPH</name>
<reference evidence="3" key="1">
    <citation type="journal article" date="2014" name="Int. J. Syst. Evol. Microbiol.">
        <title>Complete genome sequence of Corynebacterium casei LMG S-19264T (=DSM 44701T), isolated from a smear-ripened cheese.</title>
        <authorList>
            <consortium name="US DOE Joint Genome Institute (JGI-PGF)"/>
            <person name="Walter F."/>
            <person name="Albersmeier A."/>
            <person name="Kalinowski J."/>
            <person name="Ruckert C."/>
        </authorList>
    </citation>
    <scope>NUCLEOTIDE SEQUENCE</scope>
    <source>
        <strain evidence="3">KCTC 42097</strain>
    </source>
</reference>